<protein>
    <submittedName>
        <fullName evidence="2">Uncharacterized protein</fullName>
    </submittedName>
</protein>
<accession>A0A8J4XTF6</accession>
<evidence type="ECO:0000313" key="2">
    <source>
        <dbReference type="EMBL" id="KAG0714398.1"/>
    </source>
</evidence>
<organism evidence="2 3">
    <name type="scientific">Chionoecetes opilio</name>
    <name type="common">Atlantic snow crab</name>
    <name type="synonym">Cancer opilio</name>
    <dbReference type="NCBI Taxonomy" id="41210"/>
    <lineage>
        <taxon>Eukaryota</taxon>
        <taxon>Metazoa</taxon>
        <taxon>Ecdysozoa</taxon>
        <taxon>Arthropoda</taxon>
        <taxon>Crustacea</taxon>
        <taxon>Multicrustacea</taxon>
        <taxon>Malacostraca</taxon>
        <taxon>Eumalacostraca</taxon>
        <taxon>Eucarida</taxon>
        <taxon>Decapoda</taxon>
        <taxon>Pleocyemata</taxon>
        <taxon>Brachyura</taxon>
        <taxon>Eubrachyura</taxon>
        <taxon>Majoidea</taxon>
        <taxon>Majidae</taxon>
        <taxon>Chionoecetes</taxon>
    </lineage>
</organism>
<name>A0A8J4XTF6_CHIOP</name>
<sequence>MPGGSDPGTTSEIWLCLFRTPAILRQVREYHDRQLNRNGSGRGTLDLLEAWGLTELILPLCLTQGPRNGGDMGSSQASGETAYGGVSTSLQTPLLKVGLGPCMGNLFGKVKSPETLWVKALQGLFGQIFPQKTLQPCPSKKMVEKKEKRVKRKILQEILSRRTSRADYREMASLPDALGTRGNPLGPGSHSQARWWPKPYSKDVHVC</sequence>
<keyword evidence="3" id="KW-1185">Reference proteome</keyword>
<proteinExistence type="predicted"/>
<dbReference type="AlphaFoldDB" id="A0A8J4XTF6"/>
<dbReference type="EMBL" id="JACEEZ010020564">
    <property type="protein sequence ID" value="KAG0714398.1"/>
    <property type="molecule type" value="Genomic_DNA"/>
</dbReference>
<comment type="caution">
    <text evidence="2">The sequence shown here is derived from an EMBL/GenBank/DDBJ whole genome shotgun (WGS) entry which is preliminary data.</text>
</comment>
<dbReference type="Proteomes" id="UP000770661">
    <property type="component" value="Unassembled WGS sequence"/>
</dbReference>
<gene>
    <name evidence="2" type="ORF">GWK47_014229</name>
</gene>
<evidence type="ECO:0000313" key="3">
    <source>
        <dbReference type="Proteomes" id="UP000770661"/>
    </source>
</evidence>
<reference evidence="2" key="1">
    <citation type="submission" date="2020-07" db="EMBL/GenBank/DDBJ databases">
        <title>The High-quality genome of the commercially important snow crab, Chionoecetes opilio.</title>
        <authorList>
            <person name="Jeong J.-H."/>
            <person name="Ryu S."/>
        </authorList>
    </citation>
    <scope>NUCLEOTIDE SEQUENCE</scope>
    <source>
        <strain evidence="2">MADBK_172401_WGS</strain>
        <tissue evidence="2">Digestive gland</tissue>
    </source>
</reference>
<evidence type="ECO:0000256" key="1">
    <source>
        <dbReference type="SAM" id="MobiDB-lite"/>
    </source>
</evidence>
<feature type="region of interest" description="Disordered" evidence="1">
    <location>
        <begin position="175"/>
        <end position="194"/>
    </location>
</feature>